<dbReference type="InterPro" id="IPR016720">
    <property type="entry name" value="PC_Trfase_euk"/>
</dbReference>
<keyword evidence="7 16" id="KW-0444">Lipid biosynthesis</keyword>
<evidence type="ECO:0000256" key="14">
    <source>
        <dbReference type="ARBA" id="ARBA00023209"/>
    </source>
</evidence>
<feature type="transmembrane region" description="Helical" evidence="16">
    <location>
        <begin position="71"/>
        <end position="88"/>
    </location>
</feature>
<gene>
    <name evidence="19" type="ORF">B0T18DRAFT_324551</name>
</gene>
<accession>A0AA40EXG5</accession>
<protein>
    <recommendedName>
        <fullName evidence="6 16">Phosphatidate cytidylyltransferase</fullName>
        <ecNumber evidence="6 16">2.7.7.41</ecNumber>
    </recommendedName>
</protein>
<dbReference type="EMBL" id="JAUKUD010000004">
    <property type="protein sequence ID" value="KAK0747174.1"/>
    <property type="molecule type" value="Genomic_DNA"/>
</dbReference>
<dbReference type="GO" id="GO:0004605">
    <property type="term" value="F:phosphatidate cytidylyltransferase activity"/>
    <property type="evidence" value="ECO:0007669"/>
    <property type="project" value="UniProtKB-UniRule"/>
</dbReference>
<dbReference type="Proteomes" id="UP001172155">
    <property type="component" value="Unassembled WGS sequence"/>
</dbReference>
<dbReference type="PANTHER" id="PTHR13773:SF8">
    <property type="entry name" value="PHOSPHATIDATE CYTIDYLYLTRANSFERASE, PHOTORECEPTOR-SPECIFIC"/>
    <property type="match status" value="1"/>
</dbReference>
<keyword evidence="14 16" id="KW-0594">Phospholipid biosynthesis</keyword>
<evidence type="ECO:0000256" key="7">
    <source>
        <dbReference type="ARBA" id="ARBA00022516"/>
    </source>
</evidence>
<evidence type="ECO:0000256" key="6">
    <source>
        <dbReference type="ARBA" id="ARBA00012487"/>
    </source>
</evidence>
<evidence type="ECO:0000256" key="16">
    <source>
        <dbReference type="PIRNR" id="PIRNR018269"/>
    </source>
</evidence>
<keyword evidence="10 16" id="KW-0548">Nucleotidyltransferase</keyword>
<dbReference type="PROSITE" id="PS01315">
    <property type="entry name" value="CDS"/>
    <property type="match status" value="1"/>
</dbReference>
<feature type="compositionally biased region" description="Basic residues" evidence="18">
    <location>
        <begin position="1"/>
        <end position="13"/>
    </location>
</feature>
<reference evidence="19" key="1">
    <citation type="submission" date="2023-06" db="EMBL/GenBank/DDBJ databases">
        <title>Genome-scale phylogeny and comparative genomics of the fungal order Sordariales.</title>
        <authorList>
            <consortium name="Lawrence Berkeley National Laboratory"/>
            <person name="Hensen N."/>
            <person name="Bonometti L."/>
            <person name="Westerberg I."/>
            <person name="Brannstrom I.O."/>
            <person name="Guillou S."/>
            <person name="Cros-Aarteil S."/>
            <person name="Calhoun S."/>
            <person name="Haridas S."/>
            <person name="Kuo A."/>
            <person name="Mondo S."/>
            <person name="Pangilinan J."/>
            <person name="Riley R."/>
            <person name="LaButti K."/>
            <person name="Andreopoulos B."/>
            <person name="Lipzen A."/>
            <person name="Chen C."/>
            <person name="Yanf M."/>
            <person name="Daum C."/>
            <person name="Ng V."/>
            <person name="Clum A."/>
            <person name="Steindorff A."/>
            <person name="Ohm R."/>
            <person name="Martin F."/>
            <person name="Silar P."/>
            <person name="Natvig D."/>
            <person name="Lalanne C."/>
            <person name="Gautier V."/>
            <person name="Ament-velasquez S.L."/>
            <person name="Kruys A."/>
            <person name="Hutchinson M.I."/>
            <person name="Powell A.J."/>
            <person name="Barry K."/>
            <person name="Miller A.N."/>
            <person name="Grigoriev I.V."/>
            <person name="Debuchy R."/>
            <person name="Gladieux P."/>
            <person name="Thoren M.H."/>
            <person name="Johannesson H."/>
        </authorList>
    </citation>
    <scope>NUCLEOTIDE SEQUENCE</scope>
    <source>
        <strain evidence="19">SMH3187-1</strain>
    </source>
</reference>
<evidence type="ECO:0000256" key="3">
    <source>
        <dbReference type="ARBA" id="ARBA00005119"/>
    </source>
</evidence>
<evidence type="ECO:0000256" key="10">
    <source>
        <dbReference type="ARBA" id="ARBA00022695"/>
    </source>
</evidence>
<dbReference type="PANTHER" id="PTHR13773">
    <property type="entry name" value="PHOSPHATIDATE CYTIDYLYLTRANSFERASE"/>
    <property type="match status" value="1"/>
</dbReference>
<proteinExistence type="inferred from homology"/>
<feature type="transmembrane region" description="Helical" evidence="16">
    <location>
        <begin position="199"/>
        <end position="218"/>
    </location>
</feature>
<evidence type="ECO:0000313" key="19">
    <source>
        <dbReference type="EMBL" id="KAK0747174.1"/>
    </source>
</evidence>
<evidence type="ECO:0000256" key="5">
    <source>
        <dbReference type="ARBA" id="ARBA00010185"/>
    </source>
</evidence>
<comment type="pathway">
    <text evidence="4">Lipid metabolism.</text>
</comment>
<evidence type="ECO:0000256" key="13">
    <source>
        <dbReference type="ARBA" id="ARBA00023136"/>
    </source>
</evidence>
<keyword evidence="9 16" id="KW-0812">Transmembrane</keyword>
<evidence type="ECO:0000256" key="18">
    <source>
        <dbReference type="SAM" id="MobiDB-lite"/>
    </source>
</evidence>
<feature type="transmembrane region" description="Helical" evidence="16">
    <location>
        <begin position="170"/>
        <end position="187"/>
    </location>
</feature>
<sequence length="456" mass="51866">MSTKQRRGVKFNHKSKDGADGRRLSMSEVSEEGGRSPTRGRFMATLDGSFEVPPTPAEQKLAEYEKKKANFITRTFWTFVMIGGFFTALFLGHIYIILIITMVQVVSFKEVINIASVPSRARGVQNVKALNWYWLTTTMYFLYGESMLFYFKHIVLVGSVLTPLATHHRFISFTLYIFGFIFFVGTLKNGQLKFQFTQFAWTHIALVLIVFQGHFIIYNVFEGMFWFFLPAALVITNDIFAYICGITFGRTQLIKLSPKKTVEGFVGAWVMTVLFGIFLTHFLIKSPYFICPVNNLGATYFSGLQCQPNKVFIPQVYSSPHLLFLPDNWHFSFTMAPVQIHTFFWATFASLVAPFGGFFASGIKRTFKIKDFGDSIPGHGGITDRMDCQFIMGLFAYVYITSFIRYRETSPGAIMEEAIGGLSYDDQFELIGSMIKYLVAHKALGPQVRGKRRLLA</sequence>
<keyword evidence="15 16" id="KW-1208">Phospholipid metabolism</keyword>
<dbReference type="AlphaFoldDB" id="A0AA40EXG5"/>
<organism evidence="19 20">
    <name type="scientific">Schizothecium vesticola</name>
    <dbReference type="NCBI Taxonomy" id="314040"/>
    <lineage>
        <taxon>Eukaryota</taxon>
        <taxon>Fungi</taxon>
        <taxon>Dikarya</taxon>
        <taxon>Ascomycota</taxon>
        <taxon>Pezizomycotina</taxon>
        <taxon>Sordariomycetes</taxon>
        <taxon>Sordariomycetidae</taxon>
        <taxon>Sordariales</taxon>
        <taxon>Schizotheciaceae</taxon>
        <taxon>Schizothecium</taxon>
    </lineage>
</organism>
<evidence type="ECO:0000256" key="9">
    <source>
        <dbReference type="ARBA" id="ARBA00022692"/>
    </source>
</evidence>
<name>A0AA40EXG5_9PEZI</name>
<comment type="pathway">
    <text evidence="3 16 17">Phospholipid metabolism; CDP-diacylglycerol biosynthesis; CDP-diacylglycerol from sn-glycerol 3-phosphate: step 3/3.</text>
</comment>
<evidence type="ECO:0000256" key="12">
    <source>
        <dbReference type="ARBA" id="ARBA00023098"/>
    </source>
</evidence>
<evidence type="ECO:0000256" key="8">
    <source>
        <dbReference type="ARBA" id="ARBA00022679"/>
    </source>
</evidence>
<feature type="compositionally biased region" description="Basic and acidic residues" evidence="18">
    <location>
        <begin position="14"/>
        <end position="25"/>
    </location>
</feature>
<evidence type="ECO:0000256" key="1">
    <source>
        <dbReference type="ARBA" id="ARBA00001698"/>
    </source>
</evidence>
<dbReference type="Pfam" id="PF01148">
    <property type="entry name" value="CTP_transf_1"/>
    <property type="match status" value="1"/>
</dbReference>
<evidence type="ECO:0000256" key="17">
    <source>
        <dbReference type="RuleBase" id="RU003938"/>
    </source>
</evidence>
<dbReference type="InterPro" id="IPR000374">
    <property type="entry name" value="PC_trans"/>
</dbReference>
<keyword evidence="20" id="KW-1185">Reference proteome</keyword>
<keyword evidence="12 16" id="KW-0443">Lipid metabolism</keyword>
<dbReference type="EC" id="2.7.7.41" evidence="6 16"/>
<keyword evidence="11 16" id="KW-1133">Transmembrane helix</keyword>
<feature type="transmembrane region" description="Helical" evidence="16">
    <location>
        <begin position="265"/>
        <end position="284"/>
    </location>
</feature>
<feature type="transmembrane region" description="Helical" evidence="16">
    <location>
        <begin position="224"/>
        <end position="244"/>
    </location>
</feature>
<feature type="transmembrane region" description="Helical" evidence="16">
    <location>
        <begin position="132"/>
        <end position="150"/>
    </location>
</feature>
<dbReference type="GO" id="GO:0016024">
    <property type="term" value="P:CDP-diacylglycerol biosynthetic process"/>
    <property type="evidence" value="ECO:0007669"/>
    <property type="project" value="UniProtKB-UniRule"/>
</dbReference>
<evidence type="ECO:0000313" key="20">
    <source>
        <dbReference type="Proteomes" id="UP001172155"/>
    </source>
</evidence>
<dbReference type="PIRSF" id="PIRSF018269">
    <property type="entry name" value="PC_trans_euk"/>
    <property type="match status" value="1"/>
</dbReference>
<evidence type="ECO:0000256" key="11">
    <source>
        <dbReference type="ARBA" id="ARBA00022989"/>
    </source>
</evidence>
<evidence type="ECO:0000256" key="15">
    <source>
        <dbReference type="ARBA" id="ARBA00023264"/>
    </source>
</evidence>
<evidence type="ECO:0000256" key="4">
    <source>
        <dbReference type="ARBA" id="ARBA00005189"/>
    </source>
</evidence>
<evidence type="ECO:0000256" key="2">
    <source>
        <dbReference type="ARBA" id="ARBA00004141"/>
    </source>
</evidence>
<comment type="subcellular location">
    <subcellularLocation>
        <location evidence="2">Membrane</location>
        <topology evidence="2">Multi-pass membrane protein</topology>
    </subcellularLocation>
</comment>
<dbReference type="GO" id="GO:0005789">
    <property type="term" value="C:endoplasmic reticulum membrane"/>
    <property type="evidence" value="ECO:0007669"/>
    <property type="project" value="TreeGrafter"/>
</dbReference>
<feature type="transmembrane region" description="Helical" evidence="16">
    <location>
        <begin position="343"/>
        <end position="363"/>
    </location>
</feature>
<keyword evidence="8 16" id="KW-0808">Transferase</keyword>
<keyword evidence="13 16" id="KW-0472">Membrane</keyword>
<comment type="caution">
    <text evidence="19">The sequence shown here is derived from an EMBL/GenBank/DDBJ whole genome shotgun (WGS) entry which is preliminary data.</text>
</comment>
<comment type="similarity">
    <text evidence="5 16 17">Belongs to the CDS family.</text>
</comment>
<comment type="catalytic activity">
    <reaction evidence="1 16 17">
        <text>a 1,2-diacyl-sn-glycero-3-phosphate + CTP + H(+) = a CDP-1,2-diacyl-sn-glycerol + diphosphate</text>
        <dbReference type="Rhea" id="RHEA:16229"/>
        <dbReference type="ChEBI" id="CHEBI:15378"/>
        <dbReference type="ChEBI" id="CHEBI:33019"/>
        <dbReference type="ChEBI" id="CHEBI:37563"/>
        <dbReference type="ChEBI" id="CHEBI:58332"/>
        <dbReference type="ChEBI" id="CHEBI:58608"/>
        <dbReference type="EC" id="2.7.7.41"/>
    </reaction>
</comment>
<feature type="region of interest" description="Disordered" evidence="18">
    <location>
        <begin position="1"/>
        <end position="40"/>
    </location>
</feature>